<dbReference type="AlphaFoldDB" id="A0A0C3CJM0"/>
<evidence type="ECO:0000256" key="1">
    <source>
        <dbReference type="SAM" id="Phobius"/>
    </source>
</evidence>
<feature type="transmembrane region" description="Helical" evidence="1">
    <location>
        <begin position="158"/>
        <end position="177"/>
    </location>
</feature>
<gene>
    <name evidence="2" type="ORF">PILCRDRAFT_812722</name>
</gene>
<dbReference type="HOGENOM" id="CLU_103448_0_1_1"/>
<keyword evidence="1" id="KW-0812">Transmembrane</keyword>
<protein>
    <submittedName>
        <fullName evidence="2">Uncharacterized protein</fullName>
    </submittedName>
</protein>
<dbReference type="Proteomes" id="UP000054166">
    <property type="component" value="Unassembled WGS sequence"/>
</dbReference>
<dbReference type="EMBL" id="KN832974">
    <property type="protein sequence ID" value="KIM89937.1"/>
    <property type="molecule type" value="Genomic_DNA"/>
</dbReference>
<evidence type="ECO:0000313" key="2">
    <source>
        <dbReference type="EMBL" id="KIM89937.1"/>
    </source>
</evidence>
<keyword evidence="1" id="KW-1133">Transmembrane helix</keyword>
<keyword evidence="1" id="KW-0472">Membrane</keyword>
<feature type="transmembrane region" description="Helical" evidence="1">
    <location>
        <begin position="101"/>
        <end position="121"/>
    </location>
</feature>
<dbReference type="OrthoDB" id="3358294at2759"/>
<reference evidence="2 3" key="1">
    <citation type="submission" date="2014-04" db="EMBL/GenBank/DDBJ databases">
        <authorList>
            <consortium name="DOE Joint Genome Institute"/>
            <person name="Kuo A."/>
            <person name="Tarkka M."/>
            <person name="Buscot F."/>
            <person name="Kohler A."/>
            <person name="Nagy L.G."/>
            <person name="Floudas D."/>
            <person name="Copeland A."/>
            <person name="Barry K.W."/>
            <person name="Cichocki N."/>
            <person name="Veneault-Fourrey C."/>
            <person name="LaButti K."/>
            <person name="Lindquist E.A."/>
            <person name="Lipzen A."/>
            <person name="Lundell T."/>
            <person name="Morin E."/>
            <person name="Murat C."/>
            <person name="Sun H."/>
            <person name="Tunlid A."/>
            <person name="Henrissat B."/>
            <person name="Grigoriev I.V."/>
            <person name="Hibbett D.S."/>
            <person name="Martin F."/>
            <person name="Nordberg H.P."/>
            <person name="Cantor M.N."/>
            <person name="Hua S.X."/>
        </authorList>
    </citation>
    <scope>NUCLEOTIDE SEQUENCE [LARGE SCALE GENOMIC DNA]</scope>
    <source>
        <strain evidence="2 3">F 1598</strain>
    </source>
</reference>
<sequence>MASTRTPVSQISRYSNGSTHSPAFTLSRADTISSCSSDTPTVPPAVYHTRQQIQEDQLAEFFGASRKSRALAAASPSYSSDKDFQLPAYESNAEPMTLARFMFIYGFIFPPFWIMGIVIRFSELRPTEEWEVGKSEDEKVRLLEEMRKTEVKWANRCIYALLTLITIIVVIVMAVVVTKRRS</sequence>
<dbReference type="InParanoid" id="A0A0C3CJM0"/>
<name>A0A0C3CJM0_PILCF</name>
<proteinExistence type="predicted"/>
<evidence type="ECO:0000313" key="3">
    <source>
        <dbReference type="Proteomes" id="UP000054166"/>
    </source>
</evidence>
<keyword evidence="3" id="KW-1185">Reference proteome</keyword>
<organism evidence="2 3">
    <name type="scientific">Piloderma croceum (strain F 1598)</name>
    <dbReference type="NCBI Taxonomy" id="765440"/>
    <lineage>
        <taxon>Eukaryota</taxon>
        <taxon>Fungi</taxon>
        <taxon>Dikarya</taxon>
        <taxon>Basidiomycota</taxon>
        <taxon>Agaricomycotina</taxon>
        <taxon>Agaricomycetes</taxon>
        <taxon>Agaricomycetidae</taxon>
        <taxon>Atheliales</taxon>
        <taxon>Atheliaceae</taxon>
        <taxon>Piloderma</taxon>
    </lineage>
</organism>
<reference evidence="3" key="2">
    <citation type="submission" date="2015-01" db="EMBL/GenBank/DDBJ databases">
        <title>Evolutionary Origins and Diversification of the Mycorrhizal Mutualists.</title>
        <authorList>
            <consortium name="DOE Joint Genome Institute"/>
            <consortium name="Mycorrhizal Genomics Consortium"/>
            <person name="Kohler A."/>
            <person name="Kuo A."/>
            <person name="Nagy L.G."/>
            <person name="Floudas D."/>
            <person name="Copeland A."/>
            <person name="Barry K.W."/>
            <person name="Cichocki N."/>
            <person name="Veneault-Fourrey C."/>
            <person name="LaButti K."/>
            <person name="Lindquist E.A."/>
            <person name="Lipzen A."/>
            <person name="Lundell T."/>
            <person name="Morin E."/>
            <person name="Murat C."/>
            <person name="Riley R."/>
            <person name="Ohm R."/>
            <person name="Sun H."/>
            <person name="Tunlid A."/>
            <person name="Henrissat B."/>
            <person name="Grigoriev I.V."/>
            <person name="Hibbett D.S."/>
            <person name="Martin F."/>
        </authorList>
    </citation>
    <scope>NUCLEOTIDE SEQUENCE [LARGE SCALE GENOMIC DNA]</scope>
    <source>
        <strain evidence="3">F 1598</strain>
    </source>
</reference>
<accession>A0A0C3CJM0</accession>